<dbReference type="RefSeq" id="WP_175305309.1">
    <property type="nucleotide sequence ID" value="NZ_JABWDC010000008.1"/>
</dbReference>
<proteinExistence type="predicted"/>
<accession>A0A849XX05</accession>
<sequence>MMTNSDVTIFNLRIGSDRREKLCATRIMGVSWYGTKGEAVSDTDRKDKAKCVIRIPATATVEAGKQYISEEKYKKLSDEEAERYWTIQKGAYIVRGQYVVAGQWLFDTFSFRQGIILKDTIEELAKLRQHDEDFVTVTEYADNTIRGTDRTKHWRIGGE</sequence>
<gene>
    <name evidence="1" type="ORF">HUU93_03305</name>
</gene>
<dbReference type="Proteomes" id="UP000554488">
    <property type="component" value="Unassembled WGS sequence"/>
</dbReference>
<organism evidence="1 2">
    <name type="scientific">Coprococcus comes</name>
    <dbReference type="NCBI Taxonomy" id="410072"/>
    <lineage>
        <taxon>Bacteria</taxon>
        <taxon>Bacillati</taxon>
        <taxon>Bacillota</taxon>
        <taxon>Clostridia</taxon>
        <taxon>Lachnospirales</taxon>
        <taxon>Lachnospiraceae</taxon>
        <taxon>Coprococcus</taxon>
    </lineage>
</organism>
<reference evidence="1 2" key="2">
    <citation type="submission" date="2020-07" db="EMBL/GenBank/DDBJ databases">
        <title>Bacterial metabolism rescues the inhibition of intestinal drug absorption by food and drug additives.</title>
        <authorList>
            <person name="Zou L."/>
            <person name="Spanogiannopoulos P."/>
            <person name="Chien H.-C."/>
            <person name="Pieper L.M."/>
            <person name="Cai W."/>
            <person name="Khuri N."/>
            <person name="Pottel J."/>
            <person name="Vora B."/>
            <person name="Ni Z."/>
            <person name="Tsakalozou E."/>
            <person name="Zhang W."/>
            <person name="Shoichet B.K."/>
            <person name="Giacomini K.M."/>
            <person name="Turnbaugh P.J."/>
        </authorList>
    </citation>
    <scope>NUCLEOTIDE SEQUENCE [LARGE SCALE GENOMIC DNA]</scope>
    <source>
        <strain evidence="1 2">F22</strain>
    </source>
</reference>
<comment type="caution">
    <text evidence="1">The sequence shown here is derived from an EMBL/GenBank/DDBJ whole genome shotgun (WGS) entry which is preliminary data.</text>
</comment>
<dbReference type="EMBL" id="JABWDC010000008">
    <property type="protein sequence ID" value="NUN85636.1"/>
    <property type="molecule type" value="Genomic_DNA"/>
</dbReference>
<name>A0A849XX05_9FIRM</name>
<dbReference type="AlphaFoldDB" id="A0A849XX05"/>
<protein>
    <submittedName>
        <fullName evidence="1">Uncharacterized protein</fullName>
    </submittedName>
</protein>
<reference evidence="1 2" key="1">
    <citation type="submission" date="2020-04" db="EMBL/GenBank/DDBJ databases">
        <authorList>
            <person name="Pieper L."/>
        </authorList>
    </citation>
    <scope>NUCLEOTIDE SEQUENCE [LARGE SCALE GENOMIC DNA]</scope>
    <source>
        <strain evidence="1 2">F22</strain>
    </source>
</reference>
<evidence type="ECO:0000313" key="1">
    <source>
        <dbReference type="EMBL" id="NUN85636.1"/>
    </source>
</evidence>
<evidence type="ECO:0000313" key="2">
    <source>
        <dbReference type="Proteomes" id="UP000554488"/>
    </source>
</evidence>